<evidence type="ECO:0000313" key="4">
    <source>
        <dbReference type="Proteomes" id="UP000179588"/>
    </source>
</evidence>
<dbReference type="InterPro" id="IPR013113">
    <property type="entry name" value="SIP_FAD-bd"/>
</dbReference>
<dbReference type="CDD" id="cd06193">
    <property type="entry name" value="siderophore_interacting"/>
    <property type="match status" value="1"/>
</dbReference>
<dbReference type="InterPro" id="IPR017927">
    <property type="entry name" value="FAD-bd_FR_type"/>
</dbReference>
<dbReference type="InterPro" id="IPR017938">
    <property type="entry name" value="Riboflavin_synthase-like_b-brl"/>
</dbReference>
<dbReference type="Pfam" id="PF04954">
    <property type="entry name" value="SIP"/>
    <property type="match status" value="1"/>
</dbReference>
<gene>
    <name evidence="3" type="ORF">A3Q29_15365</name>
</gene>
<evidence type="ECO:0000313" key="3">
    <source>
        <dbReference type="EMBL" id="OHT25129.1"/>
    </source>
</evidence>
<dbReference type="Gene3D" id="2.40.30.10">
    <property type="entry name" value="Translation factors"/>
    <property type="match status" value="1"/>
</dbReference>
<dbReference type="Pfam" id="PF08021">
    <property type="entry name" value="FAD_binding_9"/>
    <property type="match status" value="1"/>
</dbReference>
<dbReference type="EMBL" id="LVIE01000068">
    <property type="protein sequence ID" value="OHT25129.1"/>
    <property type="molecule type" value="Genomic_DNA"/>
</dbReference>
<dbReference type="PANTHER" id="PTHR30157">
    <property type="entry name" value="FERRIC REDUCTASE, NADPH-DEPENDENT"/>
    <property type="match status" value="1"/>
</dbReference>
<keyword evidence="4" id="KW-1185">Reference proteome</keyword>
<organism evidence="3 4">
    <name type="scientific">Providencia stuartii</name>
    <dbReference type="NCBI Taxonomy" id="588"/>
    <lineage>
        <taxon>Bacteria</taxon>
        <taxon>Pseudomonadati</taxon>
        <taxon>Pseudomonadota</taxon>
        <taxon>Gammaproteobacteria</taxon>
        <taxon>Enterobacterales</taxon>
        <taxon>Morganellaceae</taxon>
        <taxon>Providencia</taxon>
    </lineage>
</organism>
<proteinExistence type="inferred from homology"/>
<sequence length="257" mass="29454">MHNTLNKMVDDMLERDTRRKREARVCDIQQITPKMRRITLCGDDIDKFIDDPRAHEPASWIKVFFPWRDRLAGRVYTLSGLNEFSRTIDIDMVLHGEGPAASWATHAILGDKLGFAGPCSGGFQLQPETRWLLLLGDETALPAMRSILDTLPRSLPVLWFAEVSGRQEIQPIDYPLLKENNWQIRIRHFDSVMNSPLVQAISHYRLPDEQGQVWLACEQQVAAYLKNHFINEVGIPKPLLFAKGYWKKGESNFKGSV</sequence>
<dbReference type="Proteomes" id="UP000179588">
    <property type="component" value="Unassembled WGS sequence"/>
</dbReference>
<feature type="domain" description="FAD-binding FR-type" evidence="2">
    <location>
        <begin position="18"/>
        <end position="126"/>
    </location>
</feature>
<dbReference type="InterPro" id="IPR039261">
    <property type="entry name" value="FNR_nucleotide-bd"/>
</dbReference>
<dbReference type="PANTHER" id="PTHR30157:SF0">
    <property type="entry name" value="NADPH-DEPENDENT FERRIC-CHELATE REDUCTASE"/>
    <property type="match status" value="1"/>
</dbReference>
<dbReference type="InterPro" id="IPR039374">
    <property type="entry name" value="SIP_fam"/>
</dbReference>
<comment type="similarity">
    <text evidence="1">Belongs to the SIP oxidoreductase family.</text>
</comment>
<name>A0A1S1HRU9_PROST</name>
<dbReference type="AlphaFoldDB" id="A0A1S1HRU9"/>
<accession>A0A1S1HRU9</accession>
<dbReference type="PROSITE" id="PS51384">
    <property type="entry name" value="FAD_FR"/>
    <property type="match status" value="1"/>
</dbReference>
<evidence type="ECO:0000256" key="1">
    <source>
        <dbReference type="ARBA" id="ARBA00035644"/>
    </source>
</evidence>
<dbReference type="Gene3D" id="3.40.50.80">
    <property type="entry name" value="Nucleotide-binding domain of ferredoxin-NADP reductase (FNR) module"/>
    <property type="match status" value="1"/>
</dbReference>
<evidence type="ECO:0000259" key="2">
    <source>
        <dbReference type="PROSITE" id="PS51384"/>
    </source>
</evidence>
<comment type="caution">
    <text evidence="3">The sequence shown here is derived from an EMBL/GenBank/DDBJ whole genome shotgun (WGS) entry which is preliminary data.</text>
</comment>
<protein>
    <submittedName>
        <fullName evidence="3">NADPH-dependent ferric siderophore reductase</fullName>
    </submittedName>
</protein>
<dbReference type="GO" id="GO:0016491">
    <property type="term" value="F:oxidoreductase activity"/>
    <property type="evidence" value="ECO:0007669"/>
    <property type="project" value="InterPro"/>
</dbReference>
<reference evidence="3 4" key="1">
    <citation type="submission" date="2016-03" db="EMBL/GenBank/DDBJ databases">
        <title>Genome sequence of Providencia stuartii strain, isolated from the salivary glands of larval Lucilia sericata.</title>
        <authorList>
            <person name="Yuan Y."/>
            <person name="Zhang Y."/>
            <person name="Fu S."/>
            <person name="Crippen T.L."/>
            <person name="Visi D."/>
            <person name="Benbow M.E."/>
            <person name="Allen M."/>
            <person name="Tomberlin J.K."/>
            <person name="Sze S.-H."/>
            <person name="Tarone A.M."/>
        </authorList>
    </citation>
    <scope>NUCLEOTIDE SEQUENCE [LARGE SCALE GENOMIC DNA]</scope>
    <source>
        <strain evidence="3 4">Crippen</strain>
    </source>
</reference>
<dbReference type="SUPFAM" id="SSF63380">
    <property type="entry name" value="Riboflavin synthase domain-like"/>
    <property type="match status" value="1"/>
</dbReference>
<dbReference type="InterPro" id="IPR007037">
    <property type="entry name" value="SIP_rossman_dom"/>
</dbReference>